<comment type="pathway">
    <text evidence="2">Protein modification; protein ubiquitination.</text>
</comment>
<dbReference type="Gene3D" id="3.30.2410.10">
    <property type="entry name" value="Hect, E3 ligase catalytic domain"/>
    <property type="match status" value="1"/>
</dbReference>
<dbReference type="GO" id="GO:0061630">
    <property type="term" value="F:ubiquitin protein ligase activity"/>
    <property type="evidence" value="ECO:0007669"/>
    <property type="project" value="UniProtKB-EC"/>
</dbReference>
<evidence type="ECO:0000256" key="11">
    <source>
        <dbReference type="SAM" id="MobiDB-lite"/>
    </source>
</evidence>
<evidence type="ECO:0000256" key="5">
    <source>
        <dbReference type="ARBA" id="ARBA00022723"/>
    </source>
</evidence>
<dbReference type="InterPro" id="IPR035983">
    <property type="entry name" value="Hect_E3_ubiquitin_ligase"/>
</dbReference>
<comment type="catalytic activity">
    <reaction evidence="1">
        <text>S-ubiquitinyl-[E2 ubiquitin-conjugating enzyme]-L-cysteine + [acceptor protein]-L-lysine = [E2 ubiquitin-conjugating enzyme]-L-cysteine + N(6)-ubiquitinyl-[acceptor protein]-L-lysine.</text>
        <dbReference type="EC" id="2.3.2.26"/>
    </reaction>
</comment>
<dbReference type="OrthoDB" id="8068875at2759"/>
<dbReference type="PANTHER" id="PTHR11254">
    <property type="entry name" value="HECT DOMAIN UBIQUITIN-PROTEIN LIGASE"/>
    <property type="match status" value="1"/>
</dbReference>
<dbReference type="PANTHER" id="PTHR11254:SF440">
    <property type="entry name" value="E3 UBIQUITIN-PROTEIN LIGASE NEDD-4"/>
    <property type="match status" value="1"/>
</dbReference>
<dbReference type="InterPro" id="IPR036443">
    <property type="entry name" value="Znf_RanBP2_sf"/>
</dbReference>
<evidence type="ECO:0000256" key="2">
    <source>
        <dbReference type="ARBA" id="ARBA00004906"/>
    </source>
</evidence>
<dbReference type="SMART" id="SM00119">
    <property type="entry name" value="HECTc"/>
    <property type="match status" value="1"/>
</dbReference>
<evidence type="ECO:0000313" key="15">
    <source>
        <dbReference type="Proteomes" id="UP000053237"/>
    </source>
</evidence>
<feature type="active site" description="Glycyl thioester intermediate" evidence="9">
    <location>
        <position position="642"/>
    </location>
</feature>
<dbReference type="PROSITE" id="PS50237">
    <property type="entry name" value="HECT"/>
    <property type="match status" value="1"/>
</dbReference>
<name>A0A024G1U4_9STRA</name>
<evidence type="ECO:0000256" key="9">
    <source>
        <dbReference type="PROSITE-ProRule" id="PRU00104"/>
    </source>
</evidence>
<feature type="compositionally biased region" description="Basic and acidic residues" evidence="11">
    <location>
        <begin position="180"/>
        <end position="192"/>
    </location>
</feature>
<feature type="domain" description="RanBP2-type" evidence="12">
    <location>
        <begin position="72"/>
        <end position="102"/>
    </location>
</feature>
<evidence type="ECO:0000256" key="8">
    <source>
        <dbReference type="ARBA" id="ARBA00022833"/>
    </source>
</evidence>
<proteinExistence type="predicted"/>
<dbReference type="InParanoid" id="A0A024G1U4"/>
<keyword evidence="6 10" id="KW-0863">Zinc-finger</keyword>
<dbReference type="EMBL" id="CAIX01000009">
    <property type="protein sequence ID" value="CCI40516.1"/>
    <property type="molecule type" value="Genomic_DNA"/>
</dbReference>
<dbReference type="Proteomes" id="UP000053237">
    <property type="component" value="Unassembled WGS sequence"/>
</dbReference>
<dbReference type="FunFam" id="3.30.2410.10:FF:000009">
    <property type="entry name" value="Probable E3 ubiquitin-protein ligase HECTD2"/>
    <property type="match status" value="1"/>
</dbReference>
<dbReference type="SUPFAM" id="SSF90209">
    <property type="entry name" value="Ran binding protein zinc finger-like"/>
    <property type="match status" value="1"/>
</dbReference>
<evidence type="ECO:0000256" key="3">
    <source>
        <dbReference type="ARBA" id="ARBA00012485"/>
    </source>
</evidence>
<keyword evidence="7 9" id="KW-0833">Ubl conjugation pathway</keyword>
<evidence type="ECO:0000256" key="6">
    <source>
        <dbReference type="ARBA" id="ARBA00022771"/>
    </source>
</evidence>
<dbReference type="GO" id="GO:0008270">
    <property type="term" value="F:zinc ion binding"/>
    <property type="evidence" value="ECO:0007669"/>
    <property type="project" value="UniProtKB-KW"/>
</dbReference>
<dbReference type="PROSITE" id="PS01358">
    <property type="entry name" value="ZF_RANBP2_1"/>
    <property type="match status" value="1"/>
</dbReference>
<dbReference type="AlphaFoldDB" id="A0A024G1U4"/>
<evidence type="ECO:0000256" key="7">
    <source>
        <dbReference type="ARBA" id="ARBA00022786"/>
    </source>
</evidence>
<accession>A0A024G1U4</accession>
<keyword evidence="15" id="KW-1185">Reference proteome</keyword>
<evidence type="ECO:0000256" key="4">
    <source>
        <dbReference type="ARBA" id="ARBA00022679"/>
    </source>
</evidence>
<dbReference type="GO" id="GO:0006511">
    <property type="term" value="P:ubiquitin-dependent protein catabolic process"/>
    <property type="evidence" value="ECO:0007669"/>
    <property type="project" value="TreeGrafter"/>
</dbReference>
<gene>
    <name evidence="14" type="ORF">BN9_013000</name>
</gene>
<evidence type="ECO:0000259" key="13">
    <source>
        <dbReference type="PROSITE" id="PS50237"/>
    </source>
</evidence>
<dbReference type="Gene3D" id="3.30.2160.10">
    <property type="entry name" value="Hect, E3 ligase catalytic domain"/>
    <property type="match status" value="1"/>
</dbReference>
<dbReference type="PROSITE" id="PS50199">
    <property type="entry name" value="ZF_RANBP2_2"/>
    <property type="match status" value="1"/>
</dbReference>
<dbReference type="CDD" id="cd00078">
    <property type="entry name" value="HECTc"/>
    <property type="match status" value="1"/>
</dbReference>
<dbReference type="InterPro" id="IPR000569">
    <property type="entry name" value="HECT_dom"/>
</dbReference>
<dbReference type="SUPFAM" id="SSF56204">
    <property type="entry name" value="Hect, E3 ligase catalytic domain"/>
    <property type="match status" value="1"/>
</dbReference>
<sequence length="675" mass="77326">MVTSESLSDLALVLLIIFLLSISVALLSLLRSRAHQQTSERDSQFMRIFINRIFQTEAAENTTRLDLERNEKSEIRWKCQICEFSNNKETDYCLLCATKRGQGAEYSILMPSCKAGTSTEFSTMKNTAKASVIFSSSDRISLEQKAEKLLPLNSRQEYARKRNEWVRQISNDGTAAWKRRDFLPVKREESRTSKTRTGSDETQPSRATLLPSLTSVPVGPSSALTSSFALSTISMERGSHGYITRLVRSSSSGAARLTFQNAKEVDASTTTLGRYKLQEAELVILEQGPYVPFGKKLEWFLEQMQSLIKRWEQGRLKMRLHRENILVESMEQLLSILPTDLHFPLRIEFIDEVGIDAGGLQREWYALLFSKILDEQVGLFIVCHRENQSLCLNPNSEEHSPDHLLYFRGVGRLIGRSLLDGYTMPAKFALPILKHLLGVPITFSDLQYVDPEVYSSMKWIRDNNGIESLELTFSVTEIRYGSPVVIDLKPRGRDIAVTDANKMEYLHCRLRYLTLDRYASQLQAFSEGFLEVIPQEKLMIFDYQELELVMCGLPQIHVDDWKTHSVIHPPNFANSDVVRWFWEVLHDLNQEERARFLQFSTGSSRVPVQGFRALTSFDGRLCPFNIRPIADQSRGFPKVHTCFNRIDLPVYQSKAELKSAIAMLLQLQWTEFNIE</sequence>
<evidence type="ECO:0000256" key="10">
    <source>
        <dbReference type="PROSITE-ProRule" id="PRU00322"/>
    </source>
</evidence>
<feature type="region of interest" description="Disordered" evidence="11">
    <location>
        <begin position="180"/>
        <end position="206"/>
    </location>
</feature>
<dbReference type="Pfam" id="PF00632">
    <property type="entry name" value="HECT"/>
    <property type="match status" value="1"/>
</dbReference>
<dbReference type="InterPro" id="IPR001876">
    <property type="entry name" value="Znf_RanBP2"/>
</dbReference>
<dbReference type="Gene3D" id="3.90.1750.10">
    <property type="entry name" value="Hect, E3 ligase catalytic domains"/>
    <property type="match status" value="1"/>
</dbReference>
<comment type="caution">
    <text evidence="14">The sequence shown here is derived from an EMBL/GenBank/DDBJ whole genome shotgun (WGS) entry which is preliminary data.</text>
</comment>
<dbReference type="FunFam" id="3.30.2160.10:FF:000001">
    <property type="entry name" value="E3 ubiquitin-protein ligase NEDD4-like"/>
    <property type="match status" value="1"/>
</dbReference>
<evidence type="ECO:0000256" key="1">
    <source>
        <dbReference type="ARBA" id="ARBA00000885"/>
    </source>
</evidence>
<keyword evidence="8" id="KW-0862">Zinc</keyword>
<keyword evidence="5" id="KW-0479">Metal-binding</keyword>
<evidence type="ECO:0000259" key="12">
    <source>
        <dbReference type="PROSITE" id="PS50199"/>
    </source>
</evidence>
<feature type="domain" description="HECT" evidence="13">
    <location>
        <begin position="337"/>
        <end position="675"/>
    </location>
</feature>
<keyword evidence="4" id="KW-0808">Transferase</keyword>
<reference evidence="14 15" key="1">
    <citation type="submission" date="2012-05" db="EMBL/GenBank/DDBJ databases">
        <title>Recombination and specialization in a pathogen metapopulation.</title>
        <authorList>
            <person name="Gardiner A."/>
            <person name="Kemen E."/>
            <person name="Schultz-Larsen T."/>
            <person name="MacLean D."/>
            <person name="Van Oosterhout C."/>
            <person name="Jones J.D.G."/>
        </authorList>
    </citation>
    <scope>NUCLEOTIDE SEQUENCE [LARGE SCALE GENOMIC DNA]</scope>
    <source>
        <strain evidence="14 15">Ac Nc2</strain>
    </source>
</reference>
<dbReference type="STRING" id="65357.A0A024G1U4"/>
<dbReference type="InterPro" id="IPR050409">
    <property type="entry name" value="E3_ubiq-protein_ligase"/>
</dbReference>
<dbReference type="GO" id="GO:0005737">
    <property type="term" value="C:cytoplasm"/>
    <property type="evidence" value="ECO:0007669"/>
    <property type="project" value="TreeGrafter"/>
</dbReference>
<protein>
    <recommendedName>
        <fullName evidence="3">HECT-type E3 ubiquitin transferase</fullName>
        <ecNumber evidence="3">2.3.2.26</ecNumber>
    </recommendedName>
</protein>
<dbReference type="EC" id="2.3.2.26" evidence="3"/>
<dbReference type="GO" id="GO:0016567">
    <property type="term" value="P:protein ubiquitination"/>
    <property type="evidence" value="ECO:0007669"/>
    <property type="project" value="TreeGrafter"/>
</dbReference>
<evidence type="ECO:0000313" key="14">
    <source>
        <dbReference type="EMBL" id="CCI40516.1"/>
    </source>
</evidence>
<organism evidence="14 15">
    <name type="scientific">Albugo candida</name>
    <dbReference type="NCBI Taxonomy" id="65357"/>
    <lineage>
        <taxon>Eukaryota</taxon>
        <taxon>Sar</taxon>
        <taxon>Stramenopiles</taxon>
        <taxon>Oomycota</taxon>
        <taxon>Peronosporomycetes</taxon>
        <taxon>Albuginales</taxon>
        <taxon>Albuginaceae</taxon>
        <taxon>Albugo</taxon>
    </lineage>
</organism>